<organism evidence="1 2">
    <name type="scientific">Dehalobacter restrictus (strain DSM 9455 / PER-K23)</name>
    <dbReference type="NCBI Taxonomy" id="871738"/>
    <lineage>
        <taxon>Bacteria</taxon>
        <taxon>Bacillati</taxon>
        <taxon>Bacillota</taxon>
        <taxon>Clostridia</taxon>
        <taxon>Eubacteriales</taxon>
        <taxon>Desulfitobacteriaceae</taxon>
        <taxon>Dehalobacter</taxon>
    </lineage>
</organism>
<dbReference type="Proteomes" id="UP000018934">
    <property type="component" value="Chromosome"/>
</dbReference>
<reference evidence="1 2" key="1">
    <citation type="journal article" date="2013" name="Stand. Genomic Sci.">
        <title>Complete genome sequence of Dehalobacter restrictus PER-K23(T.).</title>
        <authorList>
            <person name="Kruse T."/>
            <person name="Maillard J."/>
            <person name="Goodwin L."/>
            <person name="Woyke T."/>
            <person name="Teshima H."/>
            <person name="Bruce D."/>
            <person name="Detter C."/>
            <person name="Tapia R."/>
            <person name="Han C."/>
            <person name="Huntemann M."/>
            <person name="Wei C.L."/>
            <person name="Han J."/>
            <person name="Chen A."/>
            <person name="Kyrpides N."/>
            <person name="Szeto E."/>
            <person name="Markowitz V."/>
            <person name="Ivanova N."/>
            <person name="Pagani I."/>
            <person name="Pati A."/>
            <person name="Pitluck S."/>
            <person name="Nolan M."/>
            <person name="Holliger C."/>
            <person name="Smidt H."/>
        </authorList>
    </citation>
    <scope>NUCLEOTIDE SEQUENCE [LARGE SCALE GENOMIC DNA]</scope>
    <source>
        <strain evidence="2">DSM 9455</strain>
    </source>
</reference>
<evidence type="ECO:0008006" key="3">
    <source>
        <dbReference type="Google" id="ProtNLM"/>
    </source>
</evidence>
<accession>A0ABM5P9F2</accession>
<proteinExistence type="predicted"/>
<evidence type="ECO:0000313" key="2">
    <source>
        <dbReference type="Proteomes" id="UP000018934"/>
    </source>
</evidence>
<gene>
    <name evidence="1" type="ORF">DEHRE_10705</name>
</gene>
<name>A0ABM5P9F2_DEHRP</name>
<protein>
    <recommendedName>
        <fullName evidence="3">DUF1266 domain-containing protein</fullName>
    </recommendedName>
</protein>
<evidence type="ECO:0000313" key="1">
    <source>
        <dbReference type="EMBL" id="AHF11430.1"/>
    </source>
</evidence>
<dbReference type="RefSeq" id="WP_025205990.1">
    <property type="nucleotide sequence ID" value="NZ_CP007033.1"/>
</dbReference>
<keyword evidence="2" id="KW-1185">Reference proteome</keyword>
<sequence>MNFFGPAWRSKNEKKAIAAIGKMDDQELLQQAALEAYGSARLAAIERLSDESKLMEVALHTRLHEERHKAITKITDESLLAKLALVNGDSSLLPRITKPELLFNIALNANIHFSATAFSKLRDTVDPAGLRAVLTKKARNSNEKNMPAVLQMLKTIEPDRWKTYCSRETIDALMDLRYWGELSKISGLLWDFYRDDTFRAIVNQAEDDYQNQKQQWEGEYNHIIEMLFYLVKEKQNLQAAHYIQAMYCSGAWRAYIKKHNAKTEARHIDETSYGACYFEWSSYQVAYEDDSHTDKNVAAEYYVPLGFEAADE</sequence>
<dbReference type="EMBL" id="CP007033">
    <property type="protein sequence ID" value="AHF11430.1"/>
    <property type="molecule type" value="Genomic_DNA"/>
</dbReference>